<keyword evidence="3" id="KW-1185">Reference proteome</keyword>
<proteinExistence type="predicted"/>
<gene>
    <name evidence="2" type="ORF">FHU37_002640</name>
</gene>
<evidence type="ECO:0000313" key="3">
    <source>
        <dbReference type="Proteomes" id="UP000567795"/>
    </source>
</evidence>
<name>A0A852ZVM5_9ACTN</name>
<sequence length="168" mass="19822">MVGDDWQKFFDSFQHDAFRLETHPVYTMAEEQEEFDSFLATGELNIPDDDPWLIRVRSFRHTGRSIGRVHVIRRPLTDYLRYEFAVYAYTARAGEEVRILDLTDMENPGIPQQDFWMFDDSSVVLMHYREDGTQISRELLTDPDLAKYREWKDLAVSLSVPFAEYIQG</sequence>
<organism evidence="2 3">
    <name type="scientific">Allostreptomyces psammosilenae</name>
    <dbReference type="NCBI Taxonomy" id="1892865"/>
    <lineage>
        <taxon>Bacteria</taxon>
        <taxon>Bacillati</taxon>
        <taxon>Actinomycetota</taxon>
        <taxon>Actinomycetes</taxon>
        <taxon>Kitasatosporales</taxon>
        <taxon>Streptomycetaceae</taxon>
        <taxon>Allostreptomyces</taxon>
    </lineage>
</organism>
<comment type="caution">
    <text evidence="2">The sequence shown here is derived from an EMBL/GenBank/DDBJ whole genome shotgun (WGS) entry which is preliminary data.</text>
</comment>
<dbReference type="Pfam" id="PF21806">
    <property type="entry name" value="DUF6879"/>
    <property type="match status" value="1"/>
</dbReference>
<protein>
    <recommendedName>
        <fullName evidence="1">DUF6879 domain-containing protein</fullName>
    </recommendedName>
</protein>
<dbReference type="Proteomes" id="UP000567795">
    <property type="component" value="Unassembled WGS sequence"/>
</dbReference>
<evidence type="ECO:0000313" key="2">
    <source>
        <dbReference type="EMBL" id="NYI05697.1"/>
    </source>
</evidence>
<reference evidence="2 3" key="1">
    <citation type="submission" date="2020-07" db="EMBL/GenBank/DDBJ databases">
        <title>Sequencing the genomes of 1000 actinobacteria strains.</title>
        <authorList>
            <person name="Klenk H.-P."/>
        </authorList>
    </citation>
    <scope>NUCLEOTIDE SEQUENCE [LARGE SCALE GENOMIC DNA]</scope>
    <source>
        <strain evidence="2 3">DSM 42178</strain>
    </source>
</reference>
<dbReference type="EMBL" id="JACBZD010000001">
    <property type="protein sequence ID" value="NYI05697.1"/>
    <property type="molecule type" value="Genomic_DNA"/>
</dbReference>
<feature type="domain" description="DUF6879" evidence="1">
    <location>
        <begin position="4"/>
        <end position="166"/>
    </location>
</feature>
<dbReference type="InterPro" id="IPR049244">
    <property type="entry name" value="DUF6879"/>
</dbReference>
<evidence type="ECO:0000259" key="1">
    <source>
        <dbReference type="Pfam" id="PF21806"/>
    </source>
</evidence>
<accession>A0A852ZVM5</accession>
<dbReference type="AlphaFoldDB" id="A0A852ZVM5"/>